<comment type="caution">
    <text evidence="3">The sequence shown here is derived from an EMBL/GenBank/DDBJ whole genome shotgun (WGS) entry which is preliminary data.</text>
</comment>
<dbReference type="InterPro" id="IPR025224">
    <property type="entry name" value="CCAR1/CCAR2"/>
</dbReference>
<dbReference type="InterPro" id="IPR045353">
    <property type="entry name" value="LAIKA"/>
</dbReference>
<feature type="compositionally biased region" description="Basic and acidic residues" evidence="1">
    <location>
        <begin position="104"/>
        <end position="117"/>
    </location>
</feature>
<dbReference type="OrthoDB" id="1746009at2759"/>
<proteinExistence type="predicted"/>
<dbReference type="Pfam" id="PF19256">
    <property type="entry name" value="LAIKA"/>
    <property type="match status" value="1"/>
</dbReference>
<name>A0A200R0T2_MACCD</name>
<reference evidence="3 4" key="1">
    <citation type="journal article" date="2017" name="Mol. Plant">
        <title>The Genome of Medicinal Plant Macleaya cordata Provides New Insights into Benzylisoquinoline Alkaloids Metabolism.</title>
        <authorList>
            <person name="Liu X."/>
            <person name="Liu Y."/>
            <person name="Huang P."/>
            <person name="Ma Y."/>
            <person name="Qing Z."/>
            <person name="Tang Q."/>
            <person name="Cao H."/>
            <person name="Cheng P."/>
            <person name="Zheng Y."/>
            <person name="Yuan Z."/>
            <person name="Zhou Y."/>
            <person name="Liu J."/>
            <person name="Tang Z."/>
            <person name="Zhuo Y."/>
            <person name="Zhang Y."/>
            <person name="Yu L."/>
            <person name="Huang J."/>
            <person name="Yang P."/>
            <person name="Peng Q."/>
            <person name="Zhang J."/>
            <person name="Jiang W."/>
            <person name="Zhang Z."/>
            <person name="Lin K."/>
            <person name="Ro D.K."/>
            <person name="Chen X."/>
            <person name="Xiong X."/>
            <person name="Shang Y."/>
            <person name="Huang S."/>
            <person name="Zeng J."/>
        </authorList>
    </citation>
    <scope>NUCLEOTIDE SEQUENCE [LARGE SCALE GENOMIC DNA]</scope>
    <source>
        <strain evidence="4">cv. BLH2017</strain>
        <tissue evidence="3">Root</tissue>
    </source>
</reference>
<dbReference type="PANTHER" id="PTHR14304">
    <property type="entry name" value="CELL DIVISION CYCLE AND APOPTOSIS REGULATOR PROTEIN"/>
    <property type="match status" value="1"/>
</dbReference>
<dbReference type="Proteomes" id="UP000195402">
    <property type="component" value="Unassembled WGS sequence"/>
</dbReference>
<keyword evidence="4" id="KW-1185">Reference proteome</keyword>
<evidence type="ECO:0000313" key="3">
    <source>
        <dbReference type="EMBL" id="OVA16333.1"/>
    </source>
</evidence>
<dbReference type="AlphaFoldDB" id="A0A200R0T2"/>
<organism evidence="3 4">
    <name type="scientific">Macleaya cordata</name>
    <name type="common">Five-seeded plume-poppy</name>
    <name type="synonym">Bocconia cordata</name>
    <dbReference type="NCBI Taxonomy" id="56857"/>
    <lineage>
        <taxon>Eukaryota</taxon>
        <taxon>Viridiplantae</taxon>
        <taxon>Streptophyta</taxon>
        <taxon>Embryophyta</taxon>
        <taxon>Tracheophyta</taxon>
        <taxon>Spermatophyta</taxon>
        <taxon>Magnoliopsida</taxon>
        <taxon>Ranunculales</taxon>
        <taxon>Papaveraceae</taxon>
        <taxon>Papaveroideae</taxon>
        <taxon>Macleaya</taxon>
    </lineage>
</organism>
<evidence type="ECO:0000256" key="1">
    <source>
        <dbReference type="SAM" id="MobiDB-lite"/>
    </source>
</evidence>
<dbReference type="PANTHER" id="PTHR14304:SF11">
    <property type="entry name" value="SAP DOMAIN-CONTAINING PROTEIN"/>
    <property type="match status" value="1"/>
</dbReference>
<feature type="region of interest" description="Disordered" evidence="1">
    <location>
        <begin position="57"/>
        <end position="222"/>
    </location>
</feature>
<accession>A0A200R0T2</accession>
<dbReference type="OMA" id="ALMDYND"/>
<dbReference type="STRING" id="56857.A0A200R0T2"/>
<dbReference type="GO" id="GO:0005634">
    <property type="term" value="C:nucleus"/>
    <property type="evidence" value="ECO:0007669"/>
    <property type="project" value="TreeGrafter"/>
</dbReference>
<dbReference type="EMBL" id="MVGT01000581">
    <property type="protein sequence ID" value="OVA16333.1"/>
    <property type="molecule type" value="Genomic_DNA"/>
</dbReference>
<evidence type="ECO:0000313" key="4">
    <source>
        <dbReference type="Proteomes" id="UP000195402"/>
    </source>
</evidence>
<sequence length="278" mass="31399">MSLSLDALMDYNDKDIEESTFELSLFAESLYEMLQYQMGCRLLTFLQKLRLNYVKKRNQRKRERDENPEKVIDKEKSSRKRQKTTEVTPVEKDSTKAAIPDDANPDRKEEETAKEDASADGDDDSKMDYEADDYDPEEDVDEDQEMGAESPRNDTSKEAGNEETTAADAKPEKEIANVKVENEECVVGDKTNDKSAETGDNSNNKNKAAVVDTEKKEKPVKEEGPVVDKELLQEKDVGLGFRCAVLETAVGCPAKRWCTLYAAMSCKKVAHSMRKNIQ</sequence>
<dbReference type="GO" id="GO:0006355">
    <property type="term" value="P:regulation of DNA-templated transcription"/>
    <property type="evidence" value="ECO:0007669"/>
    <property type="project" value="InterPro"/>
</dbReference>
<feature type="compositionally biased region" description="Basic and acidic residues" evidence="1">
    <location>
        <begin position="212"/>
        <end position="222"/>
    </location>
</feature>
<feature type="compositionally biased region" description="Basic and acidic residues" evidence="1">
    <location>
        <begin position="151"/>
        <end position="160"/>
    </location>
</feature>
<feature type="compositionally biased region" description="Acidic residues" evidence="1">
    <location>
        <begin position="130"/>
        <end position="146"/>
    </location>
</feature>
<protein>
    <submittedName>
        <fullName evidence="3">DBC1/CARP1</fullName>
    </submittedName>
</protein>
<feature type="compositionally biased region" description="Basic and acidic residues" evidence="1">
    <location>
        <begin position="169"/>
        <end position="182"/>
    </location>
</feature>
<feature type="compositionally biased region" description="Basic and acidic residues" evidence="1">
    <location>
        <begin position="62"/>
        <end position="76"/>
    </location>
</feature>
<feature type="domain" description="LAIKA" evidence="2">
    <location>
        <begin position="1"/>
        <end position="44"/>
    </location>
</feature>
<gene>
    <name evidence="3" type="ORF">BVC80_779g1</name>
</gene>
<dbReference type="InParanoid" id="A0A200R0T2"/>
<evidence type="ECO:0000259" key="2">
    <source>
        <dbReference type="Pfam" id="PF19256"/>
    </source>
</evidence>